<feature type="non-terminal residue" evidence="2">
    <location>
        <position position="392"/>
    </location>
</feature>
<feature type="compositionally biased region" description="Polar residues" evidence="1">
    <location>
        <begin position="178"/>
        <end position="189"/>
    </location>
</feature>
<evidence type="ECO:0000256" key="1">
    <source>
        <dbReference type="SAM" id="MobiDB-lite"/>
    </source>
</evidence>
<dbReference type="EMBL" id="HG672674">
    <property type="protein sequence ID" value="CDI82691.1"/>
    <property type="molecule type" value="Genomic_DNA"/>
</dbReference>
<evidence type="ECO:0000313" key="3">
    <source>
        <dbReference type="Proteomes" id="UP000018050"/>
    </source>
</evidence>
<gene>
    <name evidence="2" type="ORF">EAH_00067340</name>
</gene>
<proteinExistence type="predicted"/>
<dbReference type="RefSeq" id="XP_013248003.1">
    <property type="nucleotide sequence ID" value="XM_013392549.1"/>
</dbReference>
<feature type="region of interest" description="Disordered" evidence="1">
    <location>
        <begin position="17"/>
        <end position="51"/>
    </location>
</feature>
<evidence type="ECO:0000313" key="2">
    <source>
        <dbReference type="EMBL" id="CDI82691.1"/>
    </source>
</evidence>
<accession>U6GR16</accession>
<keyword evidence="3" id="KW-1185">Reference proteome</keyword>
<reference evidence="2" key="1">
    <citation type="submission" date="2013-10" db="EMBL/GenBank/DDBJ databases">
        <title>Genomic analysis of the causative agents of coccidiosis in chickens.</title>
        <authorList>
            <person name="Reid A.J."/>
            <person name="Blake D."/>
            <person name="Billington K."/>
            <person name="Browne H."/>
            <person name="Dunn M."/>
            <person name="Hung S."/>
            <person name="Kawahara F."/>
            <person name="Miranda-Saavedra D."/>
            <person name="Mourier T."/>
            <person name="Nagra H."/>
            <person name="Otto T.D."/>
            <person name="Rawlings N."/>
            <person name="Sanchez A."/>
            <person name="Sanders M."/>
            <person name="Subramaniam C."/>
            <person name="Tay Y."/>
            <person name="Dear P."/>
            <person name="Doerig C."/>
            <person name="Gruber A."/>
            <person name="Parkinson J."/>
            <person name="Shirley M."/>
            <person name="Wan K.L."/>
            <person name="Berriman M."/>
            <person name="Tomley F."/>
            <person name="Pain A."/>
        </authorList>
    </citation>
    <scope>NUCLEOTIDE SEQUENCE</scope>
    <source>
        <strain evidence="2">Houghton</strain>
    </source>
</reference>
<organism evidence="2 3">
    <name type="scientific">Eimeria acervulina</name>
    <name type="common">Coccidian parasite</name>
    <dbReference type="NCBI Taxonomy" id="5801"/>
    <lineage>
        <taxon>Eukaryota</taxon>
        <taxon>Sar</taxon>
        <taxon>Alveolata</taxon>
        <taxon>Apicomplexa</taxon>
        <taxon>Conoidasida</taxon>
        <taxon>Coccidia</taxon>
        <taxon>Eucoccidiorida</taxon>
        <taxon>Eimeriorina</taxon>
        <taxon>Eimeriidae</taxon>
        <taxon>Eimeria</taxon>
    </lineage>
</organism>
<feature type="compositionally biased region" description="Basic and acidic residues" evidence="1">
    <location>
        <begin position="322"/>
        <end position="335"/>
    </location>
</feature>
<dbReference type="VEuPathDB" id="ToxoDB:EAH_00067340"/>
<name>U6GR16_EIMAC</name>
<reference evidence="2" key="2">
    <citation type="submission" date="2013-10" db="EMBL/GenBank/DDBJ databases">
        <authorList>
            <person name="Aslett M."/>
        </authorList>
    </citation>
    <scope>NUCLEOTIDE SEQUENCE</scope>
    <source>
        <strain evidence="2">Houghton</strain>
    </source>
</reference>
<dbReference type="AlphaFoldDB" id="U6GR16"/>
<feature type="region of interest" description="Disordered" evidence="1">
    <location>
        <begin position="163"/>
        <end position="189"/>
    </location>
</feature>
<feature type="region of interest" description="Disordered" evidence="1">
    <location>
        <begin position="322"/>
        <end position="341"/>
    </location>
</feature>
<dbReference type="Proteomes" id="UP000018050">
    <property type="component" value="Unassembled WGS sequence"/>
</dbReference>
<feature type="region of interest" description="Disordered" evidence="1">
    <location>
        <begin position="213"/>
        <end position="232"/>
    </location>
</feature>
<protein>
    <submittedName>
        <fullName evidence="2">Uncharacterized protein</fullName>
    </submittedName>
</protein>
<sequence length="392" mass="40799">MEKIIKSASFARRLASRWGPEKCEESDSSSAESRAHTSSEETQNLQNADVQLFPGLTPVDELIADAQYAPSVEATAGAAAQFFLGATTEQVKADGMHARLKRRAEEVFIRGDGEWAKKLILEVPLDEGPLQPAPPLDPELDAFIDAVLLGNEDPLGESTWLRADETETSEPLDVSAGSRPSTSAGASDLAQTGSIAWGAVHGQLSMPSHAAGDLWENHKEGSGQKQQLAAGPLPPQNILHGSAVDVAGHLVSSEASFAAAKVQSAVAAAPKVLDAAEAPQVMVAAVAPQPVAAATPQPVAATAPQLVNAAVVPQSVALAAPRKPEAYQKKEKEPSRLSAGTSSVAPAKKVIILKQPVAIMLPSSSAGAPASVSQLLLRAATIPYQQRETSQQ</sequence>
<dbReference type="GeneID" id="25274804"/>